<dbReference type="AlphaFoldDB" id="A0AAW1UNU5"/>
<dbReference type="Proteomes" id="UP001431783">
    <property type="component" value="Unassembled WGS sequence"/>
</dbReference>
<dbReference type="Pfam" id="PF10545">
    <property type="entry name" value="MADF_DNA_bdg"/>
    <property type="match status" value="1"/>
</dbReference>
<dbReference type="EMBL" id="JARQZJ010000084">
    <property type="protein sequence ID" value="KAK9882823.1"/>
    <property type="molecule type" value="Genomic_DNA"/>
</dbReference>
<evidence type="ECO:0000313" key="3">
    <source>
        <dbReference type="Proteomes" id="UP001431783"/>
    </source>
</evidence>
<evidence type="ECO:0000313" key="2">
    <source>
        <dbReference type="EMBL" id="KAK9882823.1"/>
    </source>
</evidence>
<dbReference type="PANTHER" id="PTHR21505">
    <property type="entry name" value="MADF DOMAIN-CONTAINING PROTEIN-RELATED"/>
    <property type="match status" value="1"/>
</dbReference>
<name>A0AAW1UNU5_9CUCU</name>
<protein>
    <recommendedName>
        <fullName evidence="1">MADF domain-containing protein</fullName>
    </recommendedName>
</protein>
<sequence length="89" mass="10690">METDSDNKRKKTSSLDKKEEERKFILMCIELYKSMPVLWKIKSEEYMDRDKKSQAMERLLDFYRQKFENATTDDVKKNSTLSEPTLGRN</sequence>
<comment type="caution">
    <text evidence="2">The sequence shown here is derived from an EMBL/GenBank/DDBJ whole genome shotgun (WGS) entry which is preliminary data.</text>
</comment>
<evidence type="ECO:0000259" key="1">
    <source>
        <dbReference type="Pfam" id="PF10545"/>
    </source>
</evidence>
<dbReference type="InterPro" id="IPR006578">
    <property type="entry name" value="MADF-dom"/>
</dbReference>
<dbReference type="PANTHER" id="PTHR21505:SF8">
    <property type="entry name" value="DPT-YFP REPRESSOR BY OVEREXPRESSION, ISOFORM D-RELATED"/>
    <property type="match status" value="1"/>
</dbReference>
<feature type="domain" description="MADF" evidence="1">
    <location>
        <begin position="29"/>
        <end position="68"/>
    </location>
</feature>
<proteinExistence type="predicted"/>
<gene>
    <name evidence="2" type="ORF">WA026_023435</name>
</gene>
<reference evidence="2 3" key="1">
    <citation type="submission" date="2023-03" db="EMBL/GenBank/DDBJ databases">
        <title>Genome insight into feeding habits of ladybird beetles.</title>
        <authorList>
            <person name="Li H.-S."/>
            <person name="Huang Y.-H."/>
            <person name="Pang H."/>
        </authorList>
    </citation>
    <scope>NUCLEOTIDE SEQUENCE [LARGE SCALE GENOMIC DNA]</scope>
    <source>
        <strain evidence="2">SYSU_2023b</strain>
        <tissue evidence="2">Whole body</tissue>
    </source>
</reference>
<keyword evidence="3" id="KW-1185">Reference proteome</keyword>
<organism evidence="2 3">
    <name type="scientific">Henosepilachna vigintioctopunctata</name>
    <dbReference type="NCBI Taxonomy" id="420089"/>
    <lineage>
        <taxon>Eukaryota</taxon>
        <taxon>Metazoa</taxon>
        <taxon>Ecdysozoa</taxon>
        <taxon>Arthropoda</taxon>
        <taxon>Hexapoda</taxon>
        <taxon>Insecta</taxon>
        <taxon>Pterygota</taxon>
        <taxon>Neoptera</taxon>
        <taxon>Endopterygota</taxon>
        <taxon>Coleoptera</taxon>
        <taxon>Polyphaga</taxon>
        <taxon>Cucujiformia</taxon>
        <taxon>Coccinelloidea</taxon>
        <taxon>Coccinellidae</taxon>
        <taxon>Epilachninae</taxon>
        <taxon>Epilachnini</taxon>
        <taxon>Henosepilachna</taxon>
    </lineage>
</organism>
<accession>A0AAW1UNU5</accession>